<sequence>MSESEKFAVGSGDSHTERSDVPGSPIARRRRLSSELRVLREDTGRTAQEVTDALGWSRGKLTHIEQNQWKRPNVRDVEDLLDEYKITDETKREELLTLASQARQRGWWSSFTDALGTGMFVGLEAEARSIRTFEALAIPGLLQTEDYARAVIRGGGFVDEEEISRRVQARMLRKQVLEAKNAPLFWAIIDESALRKVTPELKGQLQHLLDVQRSSVGIQVLPDSIGPHAAMTGSFVILDFPEPDTPVVYLDTGSDELYLEKPAHLERYETLWRYSQAAALSVDESRRFIEELLET</sequence>
<evidence type="ECO:0000313" key="3">
    <source>
        <dbReference type="EMBL" id="TQN30634.1"/>
    </source>
</evidence>
<organism evidence="3 4">
    <name type="scientific">Haloactinospora alba</name>
    <dbReference type="NCBI Taxonomy" id="405555"/>
    <lineage>
        <taxon>Bacteria</taxon>
        <taxon>Bacillati</taxon>
        <taxon>Actinomycetota</taxon>
        <taxon>Actinomycetes</taxon>
        <taxon>Streptosporangiales</taxon>
        <taxon>Nocardiopsidaceae</taxon>
        <taxon>Haloactinospora</taxon>
    </lineage>
</organism>
<dbReference type="InterPro" id="IPR010982">
    <property type="entry name" value="Lambda_DNA-bd_dom_sf"/>
</dbReference>
<gene>
    <name evidence="3" type="ORF">FHX37_0516</name>
</gene>
<feature type="domain" description="DUF5753" evidence="2">
    <location>
        <begin position="120"/>
        <end position="291"/>
    </location>
</feature>
<dbReference type="Gene3D" id="1.10.260.40">
    <property type="entry name" value="lambda repressor-like DNA-binding domains"/>
    <property type="match status" value="1"/>
</dbReference>
<dbReference type="InterPro" id="IPR043917">
    <property type="entry name" value="DUF5753"/>
</dbReference>
<feature type="region of interest" description="Disordered" evidence="1">
    <location>
        <begin position="1"/>
        <end position="29"/>
    </location>
</feature>
<name>A0A543NFM0_9ACTN</name>
<dbReference type="Pfam" id="PF13560">
    <property type="entry name" value="HTH_31"/>
    <property type="match status" value="1"/>
</dbReference>
<dbReference type="EMBL" id="VFQC01000001">
    <property type="protein sequence ID" value="TQN30634.1"/>
    <property type="molecule type" value="Genomic_DNA"/>
</dbReference>
<dbReference type="Pfam" id="PF19054">
    <property type="entry name" value="DUF5753"/>
    <property type="match status" value="1"/>
</dbReference>
<protein>
    <recommendedName>
        <fullName evidence="2">DUF5753 domain-containing protein</fullName>
    </recommendedName>
</protein>
<dbReference type="Proteomes" id="UP000317422">
    <property type="component" value="Unassembled WGS sequence"/>
</dbReference>
<evidence type="ECO:0000259" key="2">
    <source>
        <dbReference type="Pfam" id="PF19054"/>
    </source>
</evidence>
<comment type="caution">
    <text evidence="3">The sequence shown here is derived from an EMBL/GenBank/DDBJ whole genome shotgun (WGS) entry which is preliminary data.</text>
</comment>
<accession>A0A543NFM0</accession>
<reference evidence="3 4" key="1">
    <citation type="submission" date="2019-06" db="EMBL/GenBank/DDBJ databases">
        <title>Sequencing the genomes of 1000 actinobacteria strains.</title>
        <authorList>
            <person name="Klenk H.-P."/>
        </authorList>
    </citation>
    <scope>NUCLEOTIDE SEQUENCE [LARGE SCALE GENOMIC DNA]</scope>
    <source>
        <strain evidence="3 4">DSM 45015</strain>
    </source>
</reference>
<dbReference type="GO" id="GO:0003677">
    <property type="term" value="F:DNA binding"/>
    <property type="evidence" value="ECO:0007669"/>
    <property type="project" value="InterPro"/>
</dbReference>
<evidence type="ECO:0000256" key="1">
    <source>
        <dbReference type="SAM" id="MobiDB-lite"/>
    </source>
</evidence>
<dbReference type="SUPFAM" id="SSF47413">
    <property type="entry name" value="lambda repressor-like DNA-binding domains"/>
    <property type="match status" value="1"/>
</dbReference>
<dbReference type="AlphaFoldDB" id="A0A543NFM0"/>
<keyword evidence="4" id="KW-1185">Reference proteome</keyword>
<proteinExistence type="predicted"/>
<evidence type="ECO:0000313" key="4">
    <source>
        <dbReference type="Proteomes" id="UP000317422"/>
    </source>
</evidence>